<sequence>MSTALDTNTANNDLVWSLDNFTQRDMAKSFVSRFESRLCVYSPSVEQIYTNYSLNFPSTESGKMVVLPNPYAFHDTFHGISQEAVRDTGLFIVPGRLIGKSGLYIIVKYKNSNVKPVPLPIRHALKRMVKTSHDDDPFLPILIKGDLREFDVDIPCLHLHRIKLSALTHRSEYEKDSIKTAIFDKMSSLYRDADEISEGL</sequence>
<dbReference type="RefSeq" id="WP_216001449.1">
    <property type="nucleotide sequence ID" value="NZ_JAUFQI010000001.1"/>
</dbReference>
<proteinExistence type="predicted"/>
<organism evidence="1 2">
    <name type="scientific">Reinekea marina</name>
    <dbReference type="NCBI Taxonomy" id="1310421"/>
    <lineage>
        <taxon>Bacteria</taxon>
        <taxon>Pseudomonadati</taxon>
        <taxon>Pseudomonadota</taxon>
        <taxon>Gammaproteobacteria</taxon>
        <taxon>Oceanospirillales</taxon>
        <taxon>Saccharospirillaceae</taxon>
        <taxon>Reinekea</taxon>
    </lineage>
</organism>
<dbReference type="Proteomes" id="UP001595710">
    <property type="component" value="Unassembled WGS sequence"/>
</dbReference>
<reference evidence="2" key="1">
    <citation type="journal article" date="2019" name="Int. J. Syst. Evol. Microbiol.">
        <title>The Global Catalogue of Microorganisms (GCM) 10K type strain sequencing project: providing services to taxonomists for standard genome sequencing and annotation.</title>
        <authorList>
            <consortium name="The Broad Institute Genomics Platform"/>
            <consortium name="The Broad Institute Genome Sequencing Center for Infectious Disease"/>
            <person name="Wu L."/>
            <person name="Ma J."/>
        </authorList>
    </citation>
    <scope>NUCLEOTIDE SEQUENCE [LARGE SCALE GENOMIC DNA]</scope>
    <source>
        <strain evidence="2">CECT 8288</strain>
    </source>
</reference>
<protein>
    <recommendedName>
        <fullName evidence="3">PemK-like, MazF-like toxin of type II toxin-antitoxin system</fullName>
    </recommendedName>
</protein>
<keyword evidence="2" id="KW-1185">Reference proteome</keyword>
<gene>
    <name evidence="1" type="ORF">ACFOND_00505</name>
</gene>
<accession>A0ABV7WMB2</accession>
<evidence type="ECO:0000313" key="2">
    <source>
        <dbReference type="Proteomes" id="UP001595710"/>
    </source>
</evidence>
<comment type="caution">
    <text evidence="1">The sequence shown here is derived from an EMBL/GenBank/DDBJ whole genome shotgun (WGS) entry which is preliminary data.</text>
</comment>
<name>A0ABV7WMB2_9GAMM</name>
<evidence type="ECO:0008006" key="3">
    <source>
        <dbReference type="Google" id="ProtNLM"/>
    </source>
</evidence>
<dbReference type="EMBL" id="JBHRYN010000003">
    <property type="protein sequence ID" value="MFC3700102.1"/>
    <property type="molecule type" value="Genomic_DNA"/>
</dbReference>
<evidence type="ECO:0000313" key="1">
    <source>
        <dbReference type="EMBL" id="MFC3700102.1"/>
    </source>
</evidence>